<dbReference type="PANTHER" id="PTHR43877:SF2">
    <property type="entry name" value="AMINOALKYLPHOSPHONATE N-ACETYLTRANSFERASE-RELATED"/>
    <property type="match status" value="1"/>
</dbReference>
<dbReference type="RefSeq" id="WP_266120442.1">
    <property type="nucleotide sequence ID" value="NZ_JAPKNA010000001.1"/>
</dbReference>
<dbReference type="Gene3D" id="3.40.630.30">
    <property type="match status" value="1"/>
</dbReference>
<dbReference type="EMBL" id="JAPKNA010000001">
    <property type="protein sequence ID" value="MCX5463741.1"/>
    <property type="molecule type" value="Genomic_DNA"/>
</dbReference>
<evidence type="ECO:0000256" key="2">
    <source>
        <dbReference type="ARBA" id="ARBA00023315"/>
    </source>
</evidence>
<comment type="caution">
    <text evidence="4">The sequence shown here is derived from an EMBL/GenBank/DDBJ whole genome shotgun (WGS) entry which is preliminary data.</text>
</comment>
<proteinExistence type="predicted"/>
<evidence type="ECO:0000313" key="4">
    <source>
        <dbReference type="EMBL" id="MCX5463741.1"/>
    </source>
</evidence>
<dbReference type="InterPro" id="IPR016181">
    <property type="entry name" value="Acyl_CoA_acyltransferase"/>
</dbReference>
<dbReference type="CDD" id="cd04301">
    <property type="entry name" value="NAT_SF"/>
    <property type="match status" value="1"/>
</dbReference>
<dbReference type="SUPFAM" id="SSF55729">
    <property type="entry name" value="Acyl-CoA N-acyltransferases (Nat)"/>
    <property type="match status" value="1"/>
</dbReference>
<keyword evidence="2" id="KW-0012">Acyltransferase</keyword>
<dbReference type="Pfam" id="PF00583">
    <property type="entry name" value="Acetyltransf_1"/>
    <property type="match status" value="1"/>
</dbReference>
<organism evidence="4 5">
    <name type="scientific">Alcaligenes parafaecalis</name>
    <dbReference type="NCBI Taxonomy" id="171260"/>
    <lineage>
        <taxon>Bacteria</taxon>
        <taxon>Pseudomonadati</taxon>
        <taxon>Pseudomonadota</taxon>
        <taxon>Betaproteobacteria</taxon>
        <taxon>Burkholderiales</taxon>
        <taxon>Alcaligenaceae</taxon>
        <taxon>Alcaligenes</taxon>
    </lineage>
</organism>
<protein>
    <submittedName>
        <fullName evidence="4">GNAT family N-acetyltransferase</fullName>
    </submittedName>
</protein>
<dbReference type="InterPro" id="IPR000182">
    <property type="entry name" value="GNAT_dom"/>
</dbReference>
<keyword evidence="1" id="KW-0808">Transferase</keyword>
<keyword evidence="5" id="KW-1185">Reference proteome</keyword>
<reference evidence="4 5" key="1">
    <citation type="submission" date="2022-11" db="EMBL/GenBank/DDBJ databases">
        <title>Biodiversity and phylogenetic relationships of bacteria.</title>
        <authorList>
            <person name="Machado R.A.R."/>
            <person name="Bhat A."/>
            <person name="Loulou A."/>
            <person name="Kallel S."/>
        </authorList>
    </citation>
    <scope>NUCLEOTIDE SEQUENCE [LARGE SCALE GENOMIC DNA]</scope>
    <source>
        <strain evidence="4 5">DSM 13975</strain>
    </source>
</reference>
<dbReference type="InterPro" id="IPR050832">
    <property type="entry name" value="Bact_Acetyltransf"/>
</dbReference>
<dbReference type="Proteomes" id="UP001209916">
    <property type="component" value="Unassembled WGS sequence"/>
</dbReference>
<evidence type="ECO:0000259" key="3">
    <source>
        <dbReference type="PROSITE" id="PS51186"/>
    </source>
</evidence>
<accession>A0ABT3VKW2</accession>
<evidence type="ECO:0000256" key="1">
    <source>
        <dbReference type="ARBA" id="ARBA00022679"/>
    </source>
</evidence>
<evidence type="ECO:0000313" key="5">
    <source>
        <dbReference type="Proteomes" id="UP001209916"/>
    </source>
</evidence>
<sequence>MISIRPVQPHEWRTYQTLRLSALRDSPDAFGSTYGLEITHPEHFWQERIQVACASEVDCVLFALKEGQACGLIWCKLSDSEPGLADIYQMWVAPSARGLRAGYGLLDAAVAWAKSRQVVCVRLGVTQNNEAAVRLYTNYGFAPNGEVEPLRDGSPLMSQTLVLNVAD</sequence>
<name>A0ABT3VKW2_9BURK</name>
<gene>
    <name evidence="4" type="ORF">OSH09_06065</name>
</gene>
<feature type="domain" description="N-acetyltransferase" evidence="3">
    <location>
        <begin position="2"/>
        <end position="162"/>
    </location>
</feature>
<dbReference type="PROSITE" id="PS51186">
    <property type="entry name" value="GNAT"/>
    <property type="match status" value="1"/>
</dbReference>
<dbReference type="PANTHER" id="PTHR43877">
    <property type="entry name" value="AMINOALKYLPHOSPHONATE N-ACETYLTRANSFERASE-RELATED-RELATED"/>
    <property type="match status" value="1"/>
</dbReference>